<dbReference type="InterPro" id="IPR038717">
    <property type="entry name" value="Tc1-like_DDE_dom"/>
</dbReference>
<evidence type="ECO:0000259" key="2">
    <source>
        <dbReference type="Pfam" id="PF13358"/>
    </source>
</evidence>
<dbReference type="InterPro" id="IPR052709">
    <property type="entry name" value="Transposase-MT_Hybrid"/>
</dbReference>
<gene>
    <name evidence="3" type="ORF">LAZ67_5004223</name>
</gene>
<accession>A0ABY6KHT1</accession>
<evidence type="ECO:0000313" key="3">
    <source>
        <dbReference type="EMBL" id="UYV68406.1"/>
    </source>
</evidence>
<feature type="compositionally biased region" description="Polar residues" evidence="1">
    <location>
        <begin position="1"/>
        <end position="12"/>
    </location>
</feature>
<sequence length="553" mass="64674">MELPRTPSSNRSAQERSPRQSRTPSIIMDKTPPYPCRYCDVQHCITYSSLMRKKLCRLATYEDMLEMTRTDPEWKDKIITGDETWVYGYDPETKRQSAEWRGQDIAPNDFFLFPKLKAVLKGSHFDTRDDIIEKSLLALKSIPKEAYKTCFDNWEKRWRWHYIFYEVCSKSIATFEFSRVTYIRISIVAYGEATLDRSNVYRWYKMFSEGREDVNDEERAGRPSTSTTDEKINEVEKMILANRRITVREVAEDLNISIGSCHSIFINDLGMRRVAAKFVPKLLNCDQKQHRMNIANEMLDSVRDGLNLLQRVITGDEATISRRLVANGLHSCRPLRRLPLTPPNRRKSLKWCRARSTWMTEWHRVVFSDESRFCLSSDSRRVRVWRRRGERSNPAAIVERPTVRQRGIMVWGAIAYDFRSPLLRIQGTMTAQRYVDDVLRPVTLPYLQGVPNALYQQDNARPHTARISQQALQDVQMLPWPPYSPDLSPIEHVWDIIGRRLHALPQPRSEDELWQMVEREWRAIPQDAIRTLIDSLPRRVAACIAVRGGPTCY</sequence>
<dbReference type="PANTHER" id="PTHR46060:SF1">
    <property type="entry name" value="MARINER MOS1 TRANSPOSASE-LIKE PROTEIN"/>
    <property type="match status" value="1"/>
</dbReference>
<dbReference type="EMBL" id="CP092867">
    <property type="protein sequence ID" value="UYV68406.1"/>
    <property type="molecule type" value="Genomic_DNA"/>
</dbReference>
<dbReference type="PANTHER" id="PTHR46060">
    <property type="entry name" value="MARINER MOS1 TRANSPOSASE-LIKE PROTEIN"/>
    <property type="match status" value="1"/>
</dbReference>
<proteinExistence type="predicted"/>
<dbReference type="Proteomes" id="UP001235939">
    <property type="component" value="Chromosome 05"/>
</dbReference>
<reference evidence="3 4" key="1">
    <citation type="submission" date="2022-01" db="EMBL/GenBank/DDBJ databases">
        <title>A chromosomal length assembly of Cordylochernes scorpioides.</title>
        <authorList>
            <person name="Zeh D."/>
            <person name="Zeh J."/>
        </authorList>
    </citation>
    <scope>NUCLEOTIDE SEQUENCE [LARGE SCALE GENOMIC DNA]</scope>
    <source>
        <strain evidence="3">IN4F17</strain>
        <tissue evidence="3">Whole Body</tissue>
    </source>
</reference>
<evidence type="ECO:0000256" key="1">
    <source>
        <dbReference type="SAM" id="MobiDB-lite"/>
    </source>
</evidence>
<evidence type="ECO:0000313" key="4">
    <source>
        <dbReference type="Proteomes" id="UP001235939"/>
    </source>
</evidence>
<feature type="domain" description="Tc1-like transposase DDE" evidence="2">
    <location>
        <begin position="364"/>
        <end position="513"/>
    </location>
</feature>
<feature type="region of interest" description="Disordered" evidence="1">
    <location>
        <begin position="1"/>
        <end position="29"/>
    </location>
</feature>
<dbReference type="Pfam" id="PF13358">
    <property type="entry name" value="DDE_3"/>
    <property type="match status" value="1"/>
</dbReference>
<name>A0ABY6KHT1_9ARAC</name>
<keyword evidence="4" id="KW-1185">Reference proteome</keyword>
<protein>
    <recommendedName>
        <fullName evidence="2">Tc1-like transposase DDE domain-containing protein</fullName>
    </recommendedName>
</protein>
<dbReference type="InterPro" id="IPR036397">
    <property type="entry name" value="RNaseH_sf"/>
</dbReference>
<dbReference type="Gene3D" id="3.30.420.10">
    <property type="entry name" value="Ribonuclease H-like superfamily/Ribonuclease H"/>
    <property type="match status" value="3"/>
</dbReference>
<organism evidence="3 4">
    <name type="scientific">Cordylochernes scorpioides</name>
    <dbReference type="NCBI Taxonomy" id="51811"/>
    <lineage>
        <taxon>Eukaryota</taxon>
        <taxon>Metazoa</taxon>
        <taxon>Ecdysozoa</taxon>
        <taxon>Arthropoda</taxon>
        <taxon>Chelicerata</taxon>
        <taxon>Arachnida</taxon>
        <taxon>Pseudoscorpiones</taxon>
        <taxon>Cheliferoidea</taxon>
        <taxon>Chernetidae</taxon>
        <taxon>Cordylochernes</taxon>
    </lineage>
</organism>